<dbReference type="SUPFAM" id="SSF55729">
    <property type="entry name" value="Acyl-CoA N-acyltransferases (Nat)"/>
    <property type="match status" value="1"/>
</dbReference>
<dbReference type="InterPro" id="IPR000182">
    <property type="entry name" value="GNAT_dom"/>
</dbReference>
<dbReference type="eggNOG" id="COG0454">
    <property type="taxonomic scope" value="Bacteria"/>
</dbReference>
<dbReference type="Pfam" id="PF00583">
    <property type="entry name" value="Acetyltransf_1"/>
    <property type="match status" value="1"/>
</dbReference>
<dbReference type="EMBL" id="ARYL01000003">
    <property type="protein sequence ID" value="KDA03778.1"/>
    <property type="molecule type" value="Genomic_DNA"/>
</dbReference>
<comment type="caution">
    <text evidence="2">The sequence shown here is derived from an EMBL/GenBank/DDBJ whole genome shotgun (WGS) entry which is preliminary data.</text>
</comment>
<proteinExistence type="predicted"/>
<name>A0A059GBC6_9PROT</name>
<organism evidence="2 3">
    <name type="scientific">Hyphomonas oceanitis SCH89</name>
    <dbReference type="NCBI Taxonomy" id="1280953"/>
    <lineage>
        <taxon>Bacteria</taxon>
        <taxon>Pseudomonadati</taxon>
        <taxon>Pseudomonadota</taxon>
        <taxon>Alphaproteobacteria</taxon>
        <taxon>Hyphomonadales</taxon>
        <taxon>Hyphomonadaceae</taxon>
        <taxon>Hyphomonas</taxon>
    </lineage>
</organism>
<keyword evidence="2" id="KW-0808">Transferase</keyword>
<dbReference type="PROSITE" id="PS51186">
    <property type="entry name" value="GNAT"/>
    <property type="match status" value="1"/>
</dbReference>
<dbReference type="PATRIC" id="fig|1280953.3.peg.574"/>
<sequence>MKVRSLTGGEMEQALPALARLRIEVFHAYPYLYAGSEGYELDYLHTFSQAPDALIVTAENEVGEIVGCATGSALTGHHVEFAEPLVDAGIDLSTTFYFGESVLRPTHRGHGIGHAFFDVREAHALAHGYKRACFCAVDRPADHPLRPEGYSALDPFWTARGYSRLTGAVSHFEWPETPDGPKIVHRMDYWTRSF</sequence>
<dbReference type="STRING" id="1280953.HOC_02843"/>
<keyword evidence="3" id="KW-1185">Reference proteome</keyword>
<evidence type="ECO:0000313" key="2">
    <source>
        <dbReference type="EMBL" id="KDA03778.1"/>
    </source>
</evidence>
<dbReference type="Gene3D" id="3.40.630.30">
    <property type="match status" value="1"/>
</dbReference>
<accession>A0A059GBC6</accession>
<evidence type="ECO:0000259" key="1">
    <source>
        <dbReference type="PROSITE" id="PS51186"/>
    </source>
</evidence>
<gene>
    <name evidence="2" type="ORF">HOC_02843</name>
</gene>
<dbReference type="CDD" id="cd04301">
    <property type="entry name" value="NAT_SF"/>
    <property type="match status" value="1"/>
</dbReference>
<reference evidence="2 3" key="1">
    <citation type="journal article" date="2014" name="Antonie Van Leeuwenhoek">
        <title>Hyphomonas beringensis sp. nov. and Hyphomonas chukchiensis sp. nov., isolated from surface seawater of the Bering Sea and Chukchi Sea.</title>
        <authorList>
            <person name="Li C."/>
            <person name="Lai Q."/>
            <person name="Li G."/>
            <person name="Dong C."/>
            <person name="Wang J."/>
            <person name="Liao Y."/>
            <person name="Shao Z."/>
        </authorList>
    </citation>
    <scope>NUCLEOTIDE SEQUENCE [LARGE SCALE GENOMIC DNA]</scope>
    <source>
        <strain evidence="2 3">SCH89</strain>
    </source>
</reference>
<dbReference type="Proteomes" id="UP000024942">
    <property type="component" value="Unassembled WGS sequence"/>
</dbReference>
<evidence type="ECO:0000313" key="3">
    <source>
        <dbReference type="Proteomes" id="UP000024942"/>
    </source>
</evidence>
<dbReference type="GO" id="GO:0016747">
    <property type="term" value="F:acyltransferase activity, transferring groups other than amino-acyl groups"/>
    <property type="evidence" value="ECO:0007669"/>
    <property type="project" value="InterPro"/>
</dbReference>
<protein>
    <submittedName>
        <fullName evidence="2">Acetyltransferase</fullName>
    </submittedName>
</protein>
<dbReference type="InterPro" id="IPR016181">
    <property type="entry name" value="Acyl_CoA_acyltransferase"/>
</dbReference>
<dbReference type="AlphaFoldDB" id="A0A059GBC6"/>
<feature type="domain" description="N-acetyltransferase" evidence="1">
    <location>
        <begin position="1"/>
        <end position="190"/>
    </location>
</feature>